<keyword evidence="1" id="KW-1133">Transmembrane helix</keyword>
<comment type="caution">
    <text evidence="2">The sequence shown here is derived from an EMBL/GenBank/DDBJ whole genome shotgun (WGS) entry which is preliminary data.</text>
</comment>
<organism evidence="2 3">
    <name type="scientific">Aquimarina algiphila</name>
    <dbReference type="NCBI Taxonomy" id="2047982"/>
    <lineage>
        <taxon>Bacteria</taxon>
        <taxon>Pseudomonadati</taxon>
        <taxon>Bacteroidota</taxon>
        <taxon>Flavobacteriia</taxon>
        <taxon>Flavobacteriales</taxon>
        <taxon>Flavobacteriaceae</taxon>
        <taxon>Aquimarina</taxon>
    </lineage>
</organism>
<sequence length="240" mass="28278">MKTKEDKYEKYIKQIKNEDRFSRRWFIIFAILIVSLSAFFAIKSSNAIEKKNETITEQTTEIKTREDLLLVKDSVFKVLKGDVETIKEKVDTTKLDSTALKAFKNVYENLITYSDNSTTVVRYYKRKKDDPKIEKTIQRMNFYLNERPVEDDDGEIKVNSIWYGDSVDINKVRALATELIKTNNDFKFIKNFKLGRGYEWKVKAIEIGYEENLDDLPTITNENDIEKWIGFNNEALLEFN</sequence>
<proteinExistence type="predicted"/>
<dbReference type="AlphaFoldDB" id="A0A554VCE7"/>
<evidence type="ECO:0000313" key="3">
    <source>
        <dbReference type="Proteomes" id="UP000318833"/>
    </source>
</evidence>
<dbReference type="OrthoDB" id="1451859at2"/>
<evidence type="ECO:0000313" key="2">
    <source>
        <dbReference type="EMBL" id="TSE04360.1"/>
    </source>
</evidence>
<dbReference type="RefSeq" id="WP_143918537.1">
    <property type="nucleotide sequence ID" value="NZ_CANMXV010000057.1"/>
</dbReference>
<reference evidence="2 3" key="1">
    <citation type="submission" date="2019-07" db="EMBL/GenBank/DDBJ databases">
        <title>The draft genome sequence of Aquimarina algiphila M91.</title>
        <authorList>
            <person name="Meng X."/>
        </authorList>
    </citation>
    <scope>NUCLEOTIDE SEQUENCE [LARGE SCALE GENOMIC DNA]</scope>
    <source>
        <strain evidence="2 3">M91</strain>
    </source>
</reference>
<dbReference type="Proteomes" id="UP000318833">
    <property type="component" value="Unassembled WGS sequence"/>
</dbReference>
<evidence type="ECO:0000256" key="1">
    <source>
        <dbReference type="SAM" id="Phobius"/>
    </source>
</evidence>
<keyword evidence="3" id="KW-1185">Reference proteome</keyword>
<keyword evidence="1" id="KW-0472">Membrane</keyword>
<gene>
    <name evidence="2" type="ORF">FOF46_26400</name>
</gene>
<dbReference type="EMBL" id="VLNR01000082">
    <property type="protein sequence ID" value="TSE04360.1"/>
    <property type="molecule type" value="Genomic_DNA"/>
</dbReference>
<protein>
    <submittedName>
        <fullName evidence="2">Uncharacterized protein</fullName>
    </submittedName>
</protein>
<keyword evidence="1" id="KW-0812">Transmembrane</keyword>
<accession>A0A554VCE7</accession>
<name>A0A554VCE7_9FLAO</name>
<feature type="transmembrane region" description="Helical" evidence="1">
    <location>
        <begin position="21"/>
        <end position="42"/>
    </location>
</feature>